<dbReference type="InterPro" id="IPR032106">
    <property type="entry name" value="2-oxogl_dehyd_N"/>
</dbReference>
<dbReference type="Pfam" id="PF02779">
    <property type="entry name" value="Transket_pyr"/>
    <property type="match status" value="1"/>
</dbReference>
<dbReference type="InterPro" id="IPR001017">
    <property type="entry name" value="DH_E1"/>
</dbReference>
<gene>
    <name evidence="13" type="ORF">FOY91_08200</name>
</gene>
<dbReference type="InterPro" id="IPR042179">
    <property type="entry name" value="KGD_C_sf"/>
</dbReference>
<evidence type="ECO:0000313" key="14">
    <source>
        <dbReference type="Proteomes" id="UP000318681"/>
    </source>
</evidence>
<protein>
    <recommendedName>
        <fullName evidence="6">2-oxoglutarate dehydrogenase E1 component</fullName>
        <ecNumber evidence="5">1.2.4.2</ecNumber>
    </recommendedName>
    <alternativeName>
        <fullName evidence="10">Alpha-ketoglutarate dehydrogenase</fullName>
    </alternativeName>
</protein>
<evidence type="ECO:0000256" key="2">
    <source>
        <dbReference type="ARBA" id="ARBA00003906"/>
    </source>
</evidence>
<accession>A0A558R6P2</accession>
<dbReference type="EC" id="1.2.4.2" evidence="5"/>
<dbReference type="Pfam" id="PF16870">
    <property type="entry name" value="OxoGdeHyase_C"/>
    <property type="match status" value="1"/>
</dbReference>
<evidence type="ECO:0000256" key="1">
    <source>
        <dbReference type="ARBA" id="ARBA00001964"/>
    </source>
</evidence>
<dbReference type="PIRSF" id="PIRSF000157">
    <property type="entry name" value="Oxoglu_dh_E1"/>
    <property type="match status" value="1"/>
</dbReference>
<dbReference type="Gene3D" id="3.40.50.970">
    <property type="match status" value="1"/>
</dbReference>
<dbReference type="InterPro" id="IPR031717">
    <property type="entry name" value="ODO-1/KGD_C"/>
</dbReference>
<dbReference type="Pfam" id="PF16078">
    <property type="entry name" value="2-oxogl_dehyd_N"/>
    <property type="match status" value="1"/>
</dbReference>
<comment type="function">
    <text evidence="2">E1 component of the 2-oxoglutarate dehydrogenase (OGDH) complex which catalyzes the decarboxylation of 2-oxoglutarate, the first step in the conversion of 2-oxoglutarate to succinyl-CoA and CO(2).</text>
</comment>
<dbReference type="CDD" id="cd02016">
    <property type="entry name" value="TPP_E1_OGDC_like"/>
    <property type="match status" value="1"/>
</dbReference>
<comment type="subunit">
    <text evidence="4">Homodimer. Part of the 2-oxoglutarate dehydrogenase (OGDH) complex composed of E1 (2-oxoglutarate dehydrogenase), E2 (dihydrolipoamide succinyltransferase) and E3 (dihydrolipoamide dehydrogenase); the complex contains multiple copies of the three enzymatic components (E1, E2 and E3).</text>
</comment>
<dbReference type="SMART" id="SM00861">
    <property type="entry name" value="Transket_pyr"/>
    <property type="match status" value="1"/>
</dbReference>
<dbReference type="Proteomes" id="UP000318681">
    <property type="component" value="Unassembled WGS sequence"/>
</dbReference>
<dbReference type="PANTHER" id="PTHR23152">
    <property type="entry name" value="2-OXOGLUTARATE DEHYDROGENASE"/>
    <property type="match status" value="1"/>
</dbReference>
<dbReference type="NCBIfam" id="NF008907">
    <property type="entry name" value="PRK12270.1"/>
    <property type="match status" value="1"/>
</dbReference>
<organism evidence="13 14">
    <name type="scientific">Alterirhizorhabdus solaris</name>
    <dbReference type="NCBI Taxonomy" id="2529389"/>
    <lineage>
        <taxon>Bacteria</taxon>
        <taxon>Pseudomonadati</taxon>
        <taxon>Pseudomonadota</taxon>
        <taxon>Alphaproteobacteria</taxon>
        <taxon>Sphingomonadales</taxon>
        <taxon>Rhizorhabdaceae</taxon>
        <taxon>Alterirhizorhabdus</taxon>
    </lineage>
</organism>
<evidence type="ECO:0000256" key="8">
    <source>
        <dbReference type="ARBA" id="ARBA00023052"/>
    </source>
</evidence>
<dbReference type="GO" id="GO:0006096">
    <property type="term" value="P:glycolytic process"/>
    <property type="evidence" value="ECO:0007669"/>
    <property type="project" value="UniProtKB-KW"/>
</dbReference>
<keyword evidence="9" id="KW-0324">Glycolysis</keyword>
<dbReference type="PANTHER" id="PTHR23152:SF4">
    <property type="entry name" value="2-OXOADIPATE DEHYDROGENASE COMPLEX COMPONENT E1"/>
    <property type="match status" value="1"/>
</dbReference>
<dbReference type="AlphaFoldDB" id="A0A558R6P2"/>
<keyword evidence="8" id="KW-0786">Thiamine pyrophosphate</keyword>
<dbReference type="GO" id="GO:0006099">
    <property type="term" value="P:tricarboxylic acid cycle"/>
    <property type="evidence" value="ECO:0007669"/>
    <property type="project" value="TreeGrafter"/>
</dbReference>
<comment type="caution">
    <text evidence="13">The sequence shown here is derived from an EMBL/GenBank/DDBJ whole genome shotgun (WGS) entry which is preliminary data.</text>
</comment>
<dbReference type="NCBIfam" id="TIGR00239">
    <property type="entry name" value="2oxo_dh_E1"/>
    <property type="match status" value="1"/>
</dbReference>
<dbReference type="Gene3D" id="3.40.50.12470">
    <property type="match status" value="1"/>
</dbReference>
<dbReference type="Gene3D" id="3.40.50.11610">
    <property type="entry name" value="Multifunctional 2-oxoglutarate metabolism enzyme, C-terminal domain"/>
    <property type="match status" value="1"/>
</dbReference>
<dbReference type="InterPro" id="IPR005475">
    <property type="entry name" value="Transketolase-like_Pyr-bd"/>
</dbReference>
<evidence type="ECO:0000256" key="4">
    <source>
        <dbReference type="ARBA" id="ARBA00011301"/>
    </source>
</evidence>
<dbReference type="GO" id="GO:0005829">
    <property type="term" value="C:cytosol"/>
    <property type="evidence" value="ECO:0007669"/>
    <property type="project" value="TreeGrafter"/>
</dbReference>
<dbReference type="EMBL" id="VNIM01000025">
    <property type="protein sequence ID" value="TVV75053.1"/>
    <property type="molecule type" value="Genomic_DNA"/>
</dbReference>
<feature type="compositionally biased region" description="Low complexity" evidence="11">
    <location>
        <begin position="75"/>
        <end position="95"/>
    </location>
</feature>
<keyword evidence="14" id="KW-1185">Reference proteome</keyword>
<dbReference type="FunFam" id="3.40.50.12470:FF:000003">
    <property type="entry name" value="2-oxoglutarate dehydrogenase E1 component"/>
    <property type="match status" value="1"/>
</dbReference>
<proteinExistence type="inferred from homology"/>
<evidence type="ECO:0000256" key="9">
    <source>
        <dbReference type="ARBA" id="ARBA00023152"/>
    </source>
</evidence>
<comment type="cofactor">
    <cofactor evidence="1">
        <name>thiamine diphosphate</name>
        <dbReference type="ChEBI" id="CHEBI:58937"/>
    </cofactor>
</comment>
<dbReference type="GO" id="GO:0030976">
    <property type="term" value="F:thiamine pyrophosphate binding"/>
    <property type="evidence" value="ECO:0007669"/>
    <property type="project" value="InterPro"/>
</dbReference>
<dbReference type="OrthoDB" id="9759785at2"/>
<feature type="domain" description="Transketolase-like pyrimidine-binding" evidence="12">
    <location>
        <begin position="620"/>
        <end position="810"/>
    </location>
</feature>
<evidence type="ECO:0000256" key="3">
    <source>
        <dbReference type="ARBA" id="ARBA00006936"/>
    </source>
</evidence>
<comment type="similarity">
    <text evidence="3">Belongs to the alpha-ketoglutarate dehydrogenase family.</text>
</comment>
<dbReference type="SUPFAM" id="SSF52518">
    <property type="entry name" value="Thiamin diphosphate-binding fold (THDP-binding)"/>
    <property type="match status" value="2"/>
</dbReference>
<name>A0A558R6P2_9SPHN</name>
<evidence type="ECO:0000256" key="5">
    <source>
        <dbReference type="ARBA" id="ARBA00012280"/>
    </source>
</evidence>
<dbReference type="Gene3D" id="1.10.287.1150">
    <property type="entry name" value="TPP helical domain"/>
    <property type="match status" value="1"/>
</dbReference>
<evidence type="ECO:0000256" key="10">
    <source>
        <dbReference type="ARBA" id="ARBA00030680"/>
    </source>
</evidence>
<evidence type="ECO:0000259" key="12">
    <source>
        <dbReference type="SMART" id="SM00861"/>
    </source>
</evidence>
<reference evidence="13 14" key="1">
    <citation type="submission" date="2019-07" db="EMBL/GenBank/DDBJ databases">
        <title>Sphingomonas solaris sp. nov., isolated from a solar panel from Boston, Massachusetts.</title>
        <authorList>
            <person name="Tanner K."/>
            <person name="Pascual J."/>
            <person name="Mancuso C."/>
            <person name="Pereto J."/>
            <person name="Khalil A."/>
            <person name="Vilanova C."/>
        </authorList>
    </citation>
    <scope>NUCLEOTIDE SEQUENCE [LARGE SCALE GENOMIC DNA]</scope>
    <source>
        <strain evidence="13 14">R4DWN</strain>
    </source>
</reference>
<dbReference type="GO" id="GO:0004591">
    <property type="term" value="F:oxoglutarate dehydrogenase (succinyl-transferring) activity"/>
    <property type="evidence" value="ECO:0007669"/>
    <property type="project" value="UniProtKB-EC"/>
</dbReference>
<evidence type="ECO:0000256" key="6">
    <source>
        <dbReference type="ARBA" id="ARBA00013321"/>
    </source>
</evidence>
<feature type="region of interest" description="Disordered" evidence="11">
    <location>
        <begin position="64"/>
        <end position="95"/>
    </location>
</feature>
<dbReference type="RefSeq" id="WP_145149956.1">
    <property type="nucleotide sequence ID" value="NZ_VNIM01000025.1"/>
</dbReference>
<keyword evidence="7 13" id="KW-0560">Oxidoreductase</keyword>
<evidence type="ECO:0000256" key="11">
    <source>
        <dbReference type="SAM" id="MobiDB-lite"/>
    </source>
</evidence>
<dbReference type="InterPro" id="IPR029061">
    <property type="entry name" value="THDP-binding"/>
</dbReference>
<dbReference type="NCBIfam" id="NF006914">
    <property type="entry name" value="PRK09404.1"/>
    <property type="match status" value="1"/>
</dbReference>
<evidence type="ECO:0000313" key="13">
    <source>
        <dbReference type="EMBL" id="TVV75053.1"/>
    </source>
</evidence>
<evidence type="ECO:0000256" key="7">
    <source>
        <dbReference type="ARBA" id="ARBA00023002"/>
    </source>
</evidence>
<sequence length="968" mass="106397">MGFEGLDFDAIEGVSPSFVEALYRRYRDDPDGVDAGWQQYFSGLREAMSGPSWGRSNWPLSDTDALTAGFDPTQSAVPAKPAKAKSPTAAPASAEAPSAAAIAQAADDSMRANLLIRTYRVRGHLAADLDPLGLTKRDLPADLTPEFHGFFGADLDRPIYIGGTLGFQTATVRELIEVLRRSYCGHVGLEYMHIGDVEERRFLQERMEGRDNAISFTPEGKKAILTKVIHAEQWEKFLGRKYVGTKRFGLDGGESMIPALESVIKYGGAGGVREVVIGMAHRGRLNVLVNVMAKPYRAIFSEFAGGSANPADVGGSGDVKYHLGTSTDREFDGNVIHLSLAPNPSHLEAVDPVVLGKARAKQTKLDDLERKQVLPILLHGDAAFAGQGIIMECFGFSGLAGYNTGGTVHFVINNQVGFTTSPQFARSSPYPSDIAKMVQAPILHVNGDDPEAVTFACKVATEFRQAFGRDVVIDMWCYRRFGHNEGDEPGFTQPLMYDEIRNHAPISRIYADRLKSEGMIDENGVSALVEDFVKMLEEEFDAAKGFRVNKADWFEGDWAGFAAPREAVTERRAVESGISRDRVDRLAQVLTTPPEDLTIHKTLARILDAKKQMFASGEGFDWATAEAMAFGALLQDGFPVRLSGQDSGRGTFSQRHAVWVDQKDGHKYIPLSSIDRRFQVLDSPLSEFGVLGFEYGYASQAPGTLVLWEAQFGDFANGAQVMIDQFIAAGEAKWLRVNGLVMLLPHGYEGQGPEHSSARLERYLQLCAEDNMQVCNITTPANYFHVLRRQMMRNFRKPLIIMTPKSLLRHKAAVSSIEDFTGDSHFRRILSDPSAPADDKVKRVVLCSGKVFYDLAEARDAAGDDTTTIIRIEQIYPFPAEPLARRLARMPNLETVVWAQEEPRNNGSWFFVESYIEECLAQAKTGPARPIYAGRRASAATATGLARNHAAQQAALVAEALGHDVKAN</sequence>
<dbReference type="GO" id="GO:0045252">
    <property type="term" value="C:oxoglutarate dehydrogenase complex"/>
    <property type="evidence" value="ECO:0007669"/>
    <property type="project" value="TreeGrafter"/>
</dbReference>
<dbReference type="InterPro" id="IPR011603">
    <property type="entry name" value="2oxoglutarate_DH_E1"/>
</dbReference>
<dbReference type="Pfam" id="PF00676">
    <property type="entry name" value="E1_dh"/>
    <property type="match status" value="1"/>
</dbReference>